<proteinExistence type="predicted"/>
<dbReference type="PROSITE" id="PS51782">
    <property type="entry name" value="LYSM"/>
    <property type="match status" value="2"/>
</dbReference>
<dbReference type="Gene3D" id="3.10.350.10">
    <property type="entry name" value="LysM domain"/>
    <property type="match status" value="2"/>
</dbReference>
<dbReference type="InterPro" id="IPR018392">
    <property type="entry name" value="LysM"/>
</dbReference>
<dbReference type="InterPro" id="IPR011055">
    <property type="entry name" value="Dup_hybrid_motif"/>
</dbReference>
<dbReference type="PANTHER" id="PTHR21666">
    <property type="entry name" value="PEPTIDASE-RELATED"/>
    <property type="match status" value="1"/>
</dbReference>
<name>A0AA97AIT0_9CYAN</name>
<feature type="domain" description="LysM" evidence="3">
    <location>
        <begin position="112"/>
        <end position="156"/>
    </location>
</feature>
<dbReference type="CDD" id="cd12797">
    <property type="entry name" value="M23_peptidase"/>
    <property type="match status" value="1"/>
</dbReference>
<protein>
    <submittedName>
        <fullName evidence="4">Peptidoglycan DD-metalloendopeptidase family protein</fullName>
    </submittedName>
</protein>
<feature type="compositionally biased region" description="Polar residues" evidence="1">
    <location>
        <begin position="184"/>
        <end position="199"/>
    </location>
</feature>
<feature type="region of interest" description="Disordered" evidence="1">
    <location>
        <begin position="318"/>
        <end position="347"/>
    </location>
</feature>
<dbReference type="InterPro" id="IPR050570">
    <property type="entry name" value="Cell_wall_metabolism_enzyme"/>
</dbReference>
<dbReference type="InterPro" id="IPR016047">
    <property type="entry name" value="M23ase_b-sheet_dom"/>
</dbReference>
<dbReference type="GO" id="GO:0004222">
    <property type="term" value="F:metalloendopeptidase activity"/>
    <property type="evidence" value="ECO:0007669"/>
    <property type="project" value="TreeGrafter"/>
</dbReference>
<sequence>MKRAFLRKVKPVSCSLCVTHADVNHAGASHVQAGDSEEAPSGVKRRARTSAAMVGLALSMGATSLLVPRQGDSAQAAESKIPEATPSSVSQMAAAPALDTGLTVSPAAGETIEHIVRQGQTLRQVAERYRVDIESLAAANGLTTHASLKAGQVLKIPVSSAGVTEPDASRSPQLTALADLNRLPSPTDSSVSGADSRANQVRAERDRALGRLQQERNKLKTSLAELRREESGTLVAGVEGVVAEPAKGPDQPQQNQRPVITEMPGDSEPSPSPIAILPSPVASPSVLDNQVAPAPSPDLDWMRVSRSLILAPEAATATVPSVQPSEQPEASSQVNPAQPSRASARPTATLPAVPPVQIAASTPSLEQQVSYRVNPGDTVAQIARAHNITQATLISANRLSNPNVIFVGQVLRLPESQQEASSRSVDRPTVPSVLPASTVSVSASEQAEKLPSVVPSVSQADSTEARTLAVVPSTIAPSGLPSLTSPVDALPDTSEAATGRNPYVQSLLSEVKAMREKLTQPPATVAAVTTPAADTAEAAASLQDVSAVEVPVRVDSRAASLEPGTTRRPQALRVAPRQTTPTVVAAAPMGSENYAPLLEPITGRMVSPDLPSLPNADRFLPDGIFKGYIWPARGVLTSGYGWRWGRMHRGIDIASDIGTPIYAAATGVVEYAGWNSGGYGNMIEIRHADGSMTRYAHLNAIYVQQGQRLGQGEQIGEMGSTGYSTGPHLHFEVHLPDQGTVNPMAYLPAE</sequence>
<keyword evidence="2" id="KW-0732">Signal</keyword>
<feature type="region of interest" description="Disordered" evidence="1">
    <location>
        <begin position="69"/>
        <end position="88"/>
    </location>
</feature>
<dbReference type="SMART" id="SM00257">
    <property type="entry name" value="LysM"/>
    <property type="match status" value="2"/>
</dbReference>
<accession>A0AA97AIT0</accession>
<dbReference type="Pfam" id="PF01476">
    <property type="entry name" value="LysM"/>
    <property type="match status" value="2"/>
</dbReference>
<evidence type="ECO:0000256" key="2">
    <source>
        <dbReference type="SAM" id="SignalP"/>
    </source>
</evidence>
<organism evidence="4">
    <name type="scientific">Leptolyngbya sp. NK1-12</name>
    <dbReference type="NCBI Taxonomy" id="2547451"/>
    <lineage>
        <taxon>Bacteria</taxon>
        <taxon>Bacillati</taxon>
        <taxon>Cyanobacteriota</taxon>
        <taxon>Cyanophyceae</taxon>
        <taxon>Leptolyngbyales</taxon>
        <taxon>Leptolyngbyaceae</taxon>
        <taxon>Leptolyngbya group</taxon>
        <taxon>Leptolyngbya</taxon>
    </lineage>
</organism>
<dbReference type="SUPFAM" id="SSF54106">
    <property type="entry name" value="LysM domain"/>
    <property type="match status" value="2"/>
</dbReference>
<dbReference type="PANTHER" id="PTHR21666:SF270">
    <property type="entry name" value="MUREIN HYDROLASE ACTIVATOR ENVC"/>
    <property type="match status" value="1"/>
</dbReference>
<reference evidence="4" key="1">
    <citation type="submission" date="2020-05" db="EMBL/GenBank/DDBJ databases">
        <authorList>
            <person name="Zhu T."/>
            <person name="Keshari N."/>
            <person name="Lu X."/>
        </authorList>
    </citation>
    <scope>NUCLEOTIDE SEQUENCE</scope>
    <source>
        <strain evidence="4">NK1-12</strain>
    </source>
</reference>
<dbReference type="AlphaFoldDB" id="A0AA97AIT0"/>
<evidence type="ECO:0000313" key="4">
    <source>
        <dbReference type="EMBL" id="WNZ24166.1"/>
    </source>
</evidence>
<dbReference type="Pfam" id="PF01551">
    <property type="entry name" value="Peptidase_M23"/>
    <property type="match status" value="1"/>
</dbReference>
<feature type="region of interest" description="Disordered" evidence="1">
    <location>
        <begin position="242"/>
        <end position="281"/>
    </location>
</feature>
<gene>
    <name evidence="4" type="ORF">HJG54_15760</name>
</gene>
<dbReference type="RefSeq" id="WP_316429842.1">
    <property type="nucleotide sequence ID" value="NZ_CP053586.1"/>
</dbReference>
<feature type="region of interest" description="Disordered" evidence="1">
    <location>
        <begin position="178"/>
        <end position="201"/>
    </location>
</feature>
<dbReference type="SUPFAM" id="SSF51261">
    <property type="entry name" value="Duplicated hybrid motif"/>
    <property type="match status" value="1"/>
</dbReference>
<feature type="compositionally biased region" description="Polar residues" evidence="1">
    <location>
        <begin position="318"/>
        <end position="341"/>
    </location>
</feature>
<dbReference type="EMBL" id="CP053586">
    <property type="protein sequence ID" value="WNZ24166.1"/>
    <property type="molecule type" value="Genomic_DNA"/>
</dbReference>
<evidence type="ECO:0000259" key="3">
    <source>
        <dbReference type="PROSITE" id="PS51782"/>
    </source>
</evidence>
<feature type="domain" description="LysM" evidence="3">
    <location>
        <begin position="369"/>
        <end position="413"/>
    </location>
</feature>
<dbReference type="CDD" id="cd00118">
    <property type="entry name" value="LysM"/>
    <property type="match status" value="2"/>
</dbReference>
<feature type="signal peptide" evidence="2">
    <location>
        <begin position="1"/>
        <end position="21"/>
    </location>
</feature>
<evidence type="ECO:0000256" key="1">
    <source>
        <dbReference type="SAM" id="MobiDB-lite"/>
    </source>
</evidence>
<dbReference type="InterPro" id="IPR036779">
    <property type="entry name" value="LysM_dom_sf"/>
</dbReference>
<feature type="chain" id="PRO_5041728536" evidence="2">
    <location>
        <begin position="22"/>
        <end position="750"/>
    </location>
</feature>
<dbReference type="Gene3D" id="2.70.70.10">
    <property type="entry name" value="Glucose Permease (Domain IIA)"/>
    <property type="match status" value="1"/>
</dbReference>